<dbReference type="CDD" id="cd17782">
    <property type="entry name" value="CBS_pair_MUG70_2"/>
    <property type="match status" value="1"/>
</dbReference>
<evidence type="ECO:0008006" key="10">
    <source>
        <dbReference type="Google" id="ProtNLM"/>
    </source>
</evidence>
<keyword evidence="1" id="KW-0677">Repeat</keyword>
<name>A0A2T9Z721_9FUNG</name>
<dbReference type="InterPro" id="IPR000270">
    <property type="entry name" value="PB1_dom"/>
</dbReference>
<keyword evidence="4" id="KW-0812">Transmembrane</keyword>
<keyword evidence="4" id="KW-1133">Transmembrane helix</keyword>
<evidence type="ECO:0000259" key="6">
    <source>
        <dbReference type="PROSITE" id="PS51745"/>
    </source>
</evidence>
<dbReference type="CDD" id="cd17781">
    <property type="entry name" value="CBS_pair_MUG70_1"/>
    <property type="match status" value="1"/>
</dbReference>
<dbReference type="SMART" id="SM00116">
    <property type="entry name" value="CBS"/>
    <property type="match status" value="4"/>
</dbReference>
<dbReference type="InterPro" id="IPR051462">
    <property type="entry name" value="CBS_domain-containing"/>
</dbReference>
<organism evidence="7 9">
    <name type="scientific">Smittium megazygosporum</name>
    <dbReference type="NCBI Taxonomy" id="133381"/>
    <lineage>
        <taxon>Eukaryota</taxon>
        <taxon>Fungi</taxon>
        <taxon>Fungi incertae sedis</taxon>
        <taxon>Zoopagomycota</taxon>
        <taxon>Kickxellomycotina</taxon>
        <taxon>Harpellomycetes</taxon>
        <taxon>Harpellales</taxon>
        <taxon>Legeriomycetaceae</taxon>
        <taxon>Smittium</taxon>
    </lineage>
</organism>
<dbReference type="Gene3D" id="3.10.580.10">
    <property type="entry name" value="CBS-domain"/>
    <property type="match status" value="2"/>
</dbReference>
<evidence type="ECO:0000313" key="7">
    <source>
        <dbReference type="EMBL" id="PVV00386.1"/>
    </source>
</evidence>
<dbReference type="Pfam" id="PF00571">
    <property type="entry name" value="CBS"/>
    <property type="match status" value="4"/>
</dbReference>
<comment type="caution">
    <text evidence="7">The sequence shown here is derived from an EMBL/GenBank/DDBJ whole genome shotgun (WGS) entry which is preliminary data.</text>
</comment>
<evidence type="ECO:0000313" key="9">
    <source>
        <dbReference type="Proteomes" id="UP000245609"/>
    </source>
</evidence>
<dbReference type="PANTHER" id="PTHR48108:SF26">
    <property type="entry name" value="CBS DOMAIN-CONTAINING PROTEIN DDB_G0289609"/>
    <property type="match status" value="1"/>
</dbReference>
<evidence type="ECO:0000256" key="4">
    <source>
        <dbReference type="SAM" id="Phobius"/>
    </source>
</evidence>
<keyword evidence="3" id="KW-0175">Coiled coil</keyword>
<feature type="domain" description="CBS" evidence="5">
    <location>
        <begin position="156"/>
        <end position="212"/>
    </location>
</feature>
<dbReference type="PROSITE" id="PS51371">
    <property type="entry name" value="CBS"/>
    <property type="match status" value="4"/>
</dbReference>
<gene>
    <name evidence="8" type="ORF">BB560_002091</name>
    <name evidence="7" type="ORF">BB560_005232</name>
</gene>
<dbReference type="InterPro" id="IPR046342">
    <property type="entry name" value="CBS_dom_sf"/>
</dbReference>
<feature type="coiled-coil region" evidence="3">
    <location>
        <begin position="653"/>
        <end position="680"/>
    </location>
</feature>
<feature type="domain" description="CBS" evidence="5">
    <location>
        <begin position="89"/>
        <end position="147"/>
    </location>
</feature>
<keyword evidence="2" id="KW-0129">CBS domain</keyword>
<keyword evidence="4" id="KW-0472">Membrane</keyword>
<dbReference type="OrthoDB" id="418595at2759"/>
<sequence length="719" mass="79608">MSQLARSRIAKKDEAIRKKAELNIEKKQTPGKKGSVVSGFGGSWYGKAGSTVGASSSKNVNAENTITEFHNGKLYLDGKLVKPGTVADLQPNIAFTANENITIVDAAKLMAAKRADCVLVIDREDRLAGIFTAKDIAFRVVAEGKNIYSTIIKDIATPDPFCVVSEASAIDALNTMVEKQFRHLPICNEEGDVIGLLDVLKCMYDALDKMDRTYQTTQNLYTAFEGVQRELSVQNEQLFAFIDNLRNKINCPTVESIVTSSEPLVVSPRTSVFEIAQLMKMSNTTAALVIDETTGLISGIFTSKDIILRVIAAELDPLKCSVVRVMTPHPDTISPDTPITAALVQMHEKHYLNLPVVDEDGQILGVADVLSLCYSTLETMKRIHGDEEQSDNDGINGPMWSHFFKGNNYFDSNFDRYSNSIAENNNSVLQQSVLNPPMSFVNDTSHLVGDIYPNDSASMIDQIDPVLRPSLHHNDYVLPPFSQSQEKQLNNNNGANYNAQFPANINQNPGYDHYAVDHSKPDDYNSQGVFTQTINSNNTPHTESIQYTTSIASSNNIFPFKFKTPYGNIHRFNLPTDNYELLHNEIVERLLNDGIQDAETLTLEVGLVYVDSENDLIQLNNVLDLSDAIEQARSENKDRVLVMLNTTPEKIEARKKSKQLKEAEIARKKARETLSAHQIRETITGPLGIPGSIVTPAIFLGGLFISFAFILTANRIAHN</sequence>
<evidence type="ECO:0000256" key="3">
    <source>
        <dbReference type="SAM" id="Coils"/>
    </source>
</evidence>
<dbReference type="SMART" id="SM00666">
    <property type="entry name" value="PB1"/>
    <property type="match status" value="1"/>
</dbReference>
<evidence type="ECO:0000259" key="5">
    <source>
        <dbReference type="PROSITE" id="PS51371"/>
    </source>
</evidence>
<dbReference type="SUPFAM" id="SSF54631">
    <property type="entry name" value="CBS-domain pair"/>
    <property type="match status" value="2"/>
</dbReference>
<proteinExistence type="predicted"/>
<feature type="domain" description="PB1" evidence="6">
    <location>
        <begin position="555"/>
        <end position="645"/>
    </location>
</feature>
<feature type="domain" description="CBS" evidence="5">
    <location>
        <begin position="258"/>
        <end position="317"/>
    </location>
</feature>
<evidence type="ECO:0000256" key="2">
    <source>
        <dbReference type="PROSITE-ProRule" id="PRU00703"/>
    </source>
</evidence>
<dbReference type="STRING" id="133381.A0A2T9Z721"/>
<dbReference type="PANTHER" id="PTHR48108">
    <property type="entry name" value="CBS DOMAIN-CONTAINING PROTEIN CBSX2, CHLOROPLASTIC"/>
    <property type="match status" value="1"/>
</dbReference>
<dbReference type="SUPFAM" id="SSF54277">
    <property type="entry name" value="CAD &amp; PB1 domains"/>
    <property type="match status" value="1"/>
</dbReference>
<feature type="domain" description="CBS" evidence="5">
    <location>
        <begin position="326"/>
        <end position="387"/>
    </location>
</feature>
<dbReference type="Proteomes" id="UP000245609">
    <property type="component" value="Unassembled WGS sequence"/>
</dbReference>
<accession>A0A2T9Z721</accession>
<dbReference type="AlphaFoldDB" id="A0A2T9Z721"/>
<dbReference type="InterPro" id="IPR000644">
    <property type="entry name" value="CBS_dom"/>
</dbReference>
<feature type="transmembrane region" description="Helical" evidence="4">
    <location>
        <begin position="693"/>
        <end position="713"/>
    </location>
</feature>
<dbReference type="PROSITE" id="PS51745">
    <property type="entry name" value="PB1"/>
    <property type="match status" value="1"/>
</dbReference>
<dbReference type="InterPro" id="IPR053793">
    <property type="entry name" value="PB1-like"/>
</dbReference>
<protein>
    <recommendedName>
        <fullName evidence="10">CBS domain-containing protein</fullName>
    </recommendedName>
</protein>
<keyword evidence="9" id="KW-1185">Reference proteome</keyword>
<evidence type="ECO:0000256" key="1">
    <source>
        <dbReference type="ARBA" id="ARBA00022737"/>
    </source>
</evidence>
<dbReference type="EMBL" id="MBFS01002040">
    <property type="protein sequence ID" value="PVV00386.1"/>
    <property type="molecule type" value="Genomic_DNA"/>
</dbReference>
<dbReference type="EMBL" id="MBFS01000235">
    <property type="protein sequence ID" value="PVV03419.1"/>
    <property type="molecule type" value="Genomic_DNA"/>
</dbReference>
<evidence type="ECO:0000313" key="8">
    <source>
        <dbReference type="EMBL" id="PVV03419.1"/>
    </source>
</evidence>
<reference evidence="7 9" key="1">
    <citation type="journal article" date="2018" name="MBio">
        <title>Comparative Genomics Reveals the Core Gene Toolbox for the Fungus-Insect Symbiosis.</title>
        <authorList>
            <person name="Wang Y."/>
            <person name="Stata M."/>
            <person name="Wang W."/>
            <person name="Stajich J.E."/>
            <person name="White M.M."/>
            <person name="Moncalvo J.M."/>
        </authorList>
    </citation>
    <scope>NUCLEOTIDE SEQUENCE [LARGE SCALE GENOMIC DNA]</scope>
    <source>
        <strain evidence="7 9">SC-DP-2</strain>
    </source>
</reference>